<evidence type="ECO:0000313" key="9">
    <source>
        <dbReference type="Proteomes" id="UP000673447"/>
    </source>
</evidence>
<dbReference type="EMBL" id="JAGKTC010000003">
    <property type="protein sequence ID" value="MBP3985329.1"/>
    <property type="molecule type" value="Genomic_DNA"/>
</dbReference>
<dbReference type="CDD" id="cd16343">
    <property type="entry name" value="LMWPTP"/>
    <property type="match status" value="1"/>
</dbReference>
<sequence>MTQRILIVCKGNICRSPMAEIALREKLKGNDNIRVESAGLAAMVGYPIDPAAARVLAMHGLDASTHVARQIDIAQIRDAHLVLAMERRQLVALQGMAPWTRSKTFLLGEWSGRSEIPDPYGRSDDMFDGVYSMIDSALDAWLHRL</sequence>
<proteinExistence type="inferred from homology"/>
<comment type="similarity">
    <text evidence="1">Belongs to the low molecular weight phosphotyrosine protein phosphatase family.</text>
</comment>
<accession>A0A940X3M0</accession>
<feature type="active site" description="Nucleophile" evidence="6">
    <location>
        <position position="9"/>
    </location>
</feature>
<dbReference type="InterPro" id="IPR023485">
    <property type="entry name" value="Ptyr_pPase"/>
</dbReference>
<evidence type="ECO:0000256" key="2">
    <source>
        <dbReference type="ARBA" id="ARBA00013064"/>
    </source>
</evidence>
<dbReference type="SMART" id="SM00226">
    <property type="entry name" value="LMWPc"/>
    <property type="match status" value="1"/>
</dbReference>
<organism evidence="8 9">
    <name type="scientific">Pseudoxanthomonas helianthi</name>
    <dbReference type="NCBI Taxonomy" id="1453541"/>
    <lineage>
        <taxon>Bacteria</taxon>
        <taxon>Pseudomonadati</taxon>
        <taxon>Pseudomonadota</taxon>
        <taxon>Gammaproteobacteria</taxon>
        <taxon>Lysobacterales</taxon>
        <taxon>Lysobacteraceae</taxon>
        <taxon>Pseudoxanthomonas</taxon>
    </lineage>
</organism>
<dbReference type="Gene3D" id="3.40.50.2300">
    <property type="match status" value="1"/>
</dbReference>
<dbReference type="AlphaFoldDB" id="A0A940X3M0"/>
<evidence type="ECO:0000256" key="3">
    <source>
        <dbReference type="ARBA" id="ARBA00022801"/>
    </source>
</evidence>
<dbReference type="EC" id="3.1.3.48" evidence="2"/>
<dbReference type="InterPro" id="IPR050438">
    <property type="entry name" value="LMW_PTPase"/>
</dbReference>
<keyword evidence="4" id="KW-0904">Protein phosphatase</keyword>
<evidence type="ECO:0000256" key="1">
    <source>
        <dbReference type="ARBA" id="ARBA00011063"/>
    </source>
</evidence>
<comment type="catalytic activity">
    <reaction evidence="5">
        <text>O-phospho-L-tyrosyl-[protein] + H2O = L-tyrosyl-[protein] + phosphate</text>
        <dbReference type="Rhea" id="RHEA:10684"/>
        <dbReference type="Rhea" id="RHEA-COMP:10136"/>
        <dbReference type="Rhea" id="RHEA-COMP:20101"/>
        <dbReference type="ChEBI" id="CHEBI:15377"/>
        <dbReference type="ChEBI" id="CHEBI:43474"/>
        <dbReference type="ChEBI" id="CHEBI:46858"/>
        <dbReference type="ChEBI" id="CHEBI:61978"/>
        <dbReference type="EC" id="3.1.3.48"/>
    </reaction>
</comment>
<feature type="active site" evidence="6">
    <location>
        <position position="15"/>
    </location>
</feature>
<keyword evidence="3" id="KW-0378">Hydrolase</keyword>
<feature type="active site" description="Proton donor" evidence="6">
    <location>
        <position position="118"/>
    </location>
</feature>
<protein>
    <recommendedName>
        <fullName evidence="2">protein-tyrosine-phosphatase</fullName>
        <ecNumber evidence="2">3.1.3.48</ecNumber>
    </recommendedName>
</protein>
<dbReference type="PANTHER" id="PTHR11717:SF31">
    <property type="entry name" value="LOW MOLECULAR WEIGHT PROTEIN-TYROSINE-PHOSPHATASE ETP-RELATED"/>
    <property type="match status" value="1"/>
</dbReference>
<dbReference type="InterPro" id="IPR017867">
    <property type="entry name" value="Tyr_phospatase_low_mol_wt"/>
</dbReference>
<reference evidence="8" key="2">
    <citation type="submission" date="2021-03" db="EMBL/GenBank/DDBJ databases">
        <authorList>
            <person name="Cao W."/>
        </authorList>
    </citation>
    <scope>NUCLEOTIDE SEQUENCE</scope>
    <source>
        <strain evidence="8">110414</strain>
    </source>
</reference>
<reference evidence="8" key="1">
    <citation type="journal article" date="2016" name="Int. J. Syst. Evol. Microbiol.">
        <title>Pseudoxanthomonas helianthi sp. nov., isolated from roots of Jerusalem artichoke (Helianthus tuberosus).</title>
        <authorList>
            <person name="Kittiwongwattana C."/>
            <person name="Thawai C."/>
        </authorList>
    </citation>
    <scope>NUCLEOTIDE SEQUENCE</scope>
    <source>
        <strain evidence="8">110414</strain>
    </source>
</reference>
<dbReference type="SUPFAM" id="SSF52788">
    <property type="entry name" value="Phosphotyrosine protein phosphatases I"/>
    <property type="match status" value="1"/>
</dbReference>
<dbReference type="PRINTS" id="PR00719">
    <property type="entry name" value="LMWPTPASE"/>
</dbReference>
<evidence type="ECO:0000256" key="6">
    <source>
        <dbReference type="PIRSR" id="PIRSR617867-1"/>
    </source>
</evidence>
<gene>
    <name evidence="8" type="ORF">J5837_13025</name>
</gene>
<evidence type="ECO:0000256" key="5">
    <source>
        <dbReference type="ARBA" id="ARBA00051722"/>
    </source>
</evidence>
<comment type="caution">
    <text evidence="8">The sequence shown here is derived from an EMBL/GenBank/DDBJ whole genome shotgun (WGS) entry which is preliminary data.</text>
</comment>
<dbReference type="InterPro" id="IPR036196">
    <property type="entry name" value="Ptyr_pPase_sf"/>
</dbReference>
<feature type="domain" description="Phosphotyrosine protein phosphatase I" evidence="7">
    <location>
        <begin position="3"/>
        <end position="144"/>
    </location>
</feature>
<dbReference type="GO" id="GO:0004725">
    <property type="term" value="F:protein tyrosine phosphatase activity"/>
    <property type="evidence" value="ECO:0007669"/>
    <property type="project" value="UniProtKB-EC"/>
</dbReference>
<evidence type="ECO:0000256" key="4">
    <source>
        <dbReference type="ARBA" id="ARBA00022912"/>
    </source>
</evidence>
<dbReference type="Proteomes" id="UP000673447">
    <property type="component" value="Unassembled WGS sequence"/>
</dbReference>
<dbReference type="RefSeq" id="WP_210537200.1">
    <property type="nucleotide sequence ID" value="NZ_JAGKTC010000003.1"/>
</dbReference>
<dbReference type="Pfam" id="PF01451">
    <property type="entry name" value="LMWPc"/>
    <property type="match status" value="1"/>
</dbReference>
<dbReference type="PANTHER" id="PTHR11717">
    <property type="entry name" value="LOW MOLECULAR WEIGHT PROTEIN TYROSINE PHOSPHATASE"/>
    <property type="match status" value="1"/>
</dbReference>
<keyword evidence="9" id="KW-1185">Reference proteome</keyword>
<evidence type="ECO:0000313" key="8">
    <source>
        <dbReference type="EMBL" id="MBP3985329.1"/>
    </source>
</evidence>
<evidence type="ECO:0000259" key="7">
    <source>
        <dbReference type="SMART" id="SM00226"/>
    </source>
</evidence>
<name>A0A940X3M0_9GAMM</name>